<dbReference type="InterPro" id="IPR036390">
    <property type="entry name" value="WH_DNA-bd_sf"/>
</dbReference>
<dbReference type="AlphaFoldDB" id="A0A1F5KTW7"/>
<dbReference type="InterPro" id="IPR000595">
    <property type="entry name" value="cNMP-bd_dom"/>
</dbReference>
<proteinExistence type="predicted"/>
<evidence type="ECO:0000259" key="4">
    <source>
        <dbReference type="PROSITE" id="PS50042"/>
    </source>
</evidence>
<keyword evidence="1" id="KW-0805">Transcription regulation</keyword>
<dbReference type="GO" id="GO:0005829">
    <property type="term" value="C:cytosol"/>
    <property type="evidence" value="ECO:0007669"/>
    <property type="project" value="TreeGrafter"/>
</dbReference>
<dbReference type="SUPFAM" id="SSF46785">
    <property type="entry name" value="Winged helix' DNA-binding domain"/>
    <property type="match status" value="1"/>
</dbReference>
<organism evidence="6 7">
    <name type="scientific">Candidatus Daviesbacteria bacterium RIFCSPLOWO2_01_FULL_39_12</name>
    <dbReference type="NCBI Taxonomy" id="1797785"/>
    <lineage>
        <taxon>Bacteria</taxon>
        <taxon>Candidatus Daviesiibacteriota</taxon>
    </lineage>
</organism>
<dbReference type="Gene3D" id="2.60.120.10">
    <property type="entry name" value="Jelly Rolls"/>
    <property type="match status" value="1"/>
</dbReference>
<evidence type="ECO:0000259" key="5">
    <source>
        <dbReference type="PROSITE" id="PS51063"/>
    </source>
</evidence>
<dbReference type="InterPro" id="IPR050397">
    <property type="entry name" value="Env_Response_Regulators"/>
</dbReference>
<evidence type="ECO:0000313" key="6">
    <source>
        <dbReference type="EMBL" id="OGE44260.1"/>
    </source>
</evidence>
<name>A0A1F5KTW7_9BACT</name>
<comment type="caution">
    <text evidence="6">The sequence shown here is derived from an EMBL/GenBank/DDBJ whole genome shotgun (WGS) entry which is preliminary data.</text>
</comment>
<dbReference type="EMBL" id="MFDM01000005">
    <property type="protein sequence ID" value="OGE44260.1"/>
    <property type="molecule type" value="Genomic_DNA"/>
</dbReference>
<dbReference type="Pfam" id="PF13545">
    <property type="entry name" value="HTH_Crp_2"/>
    <property type="match status" value="1"/>
</dbReference>
<dbReference type="InterPro" id="IPR014710">
    <property type="entry name" value="RmlC-like_jellyroll"/>
</dbReference>
<accession>A0A1F5KTW7</accession>
<dbReference type="Pfam" id="PF00027">
    <property type="entry name" value="cNMP_binding"/>
    <property type="match status" value="1"/>
</dbReference>
<evidence type="ECO:0008006" key="8">
    <source>
        <dbReference type="Google" id="ProtNLM"/>
    </source>
</evidence>
<dbReference type="STRING" id="1797785.A3B45_01760"/>
<dbReference type="GO" id="GO:0003700">
    <property type="term" value="F:DNA-binding transcription factor activity"/>
    <property type="evidence" value="ECO:0007669"/>
    <property type="project" value="TreeGrafter"/>
</dbReference>
<evidence type="ECO:0000313" key="7">
    <source>
        <dbReference type="Proteomes" id="UP000178565"/>
    </source>
</evidence>
<reference evidence="6 7" key="1">
    <citation type="journal article" date="2016" name="Nat. Commun.">
        <title>Thousands of microbial genomes shed light on interconnected biogeochemical processes in an aquifer system.</title>
        <authorList>
            <person name="Anantharaman K."/>
            <person name="Brown C.T."/>
            <person name="Hug L.A."/>
            <person name="Sharon I."/>
            <person name="Castelle C.J."/>
            <person name="Probst A.J."/>
            <person name="Thomas B.C."/>
            <person name="Singh A."/>
            <person name="Wilkins M.J."/>
            <person name="Karaoz U."/>
            <person name="Brodie E.L."/>
            <person name="Williams K.H."/>
            <person name="Hubbard S.S."/>
            <person name="Banfield J.F."/>
        </authorList>
    </citation>
    <scope>NUCLEOTIDE SEQUENCE [LARGE SCALE GENOMIC DNA]</scope>
</reference>
<gene>
    <name evidence="6" type="ORF">A3B45_01760</name>
</gene>
<dbReference type="InterPro" id="IPR012318">
    <property type="entry name" value="HTH_CRP"/>
</dbReference>
<dbReference type="CDD" id="cd00038">
    <property type="entry name" value="CAP_ED"/>
    <property type="match status" value="1"/>
</dbReference>
<sequence length="225" mass="26595">MEKLSSQLLDLLTAFFQTYPPVYFKKGEIILRPDRIPSGVYCIENGYVKVYFLSEQGDERLHIIYKKEDIFPLIWAFKNTTKEVFYEALTDITLRMVPKEKFLNFIKQKPLLLLILIERLIDIFDIHVNRVRNLEITSSYPRLISRLLFLSARFGKKVKNQMIIDLPLTHKEIASSINMTRETVSRECQKLVKKGLIRQKNHLIIIPDLEKLEKETALHYERVLI</sequence>
<dbReference type="CDD" id="cd00092">
    <property type="entry name" value="HTH_CRP"/>
    <property type="match status" value="1"/>
</dbReference>
<evidence type="ECO:0000256" key="2">
    <source>
        <dbReference type="ARBA" id="ARBA00023125"/>
    </source>
</evidence>
<protein>
    <recommendedName>
        <fullName evidence="8">HTH crp-type domain-containing protein</fullName>
    </recommendedName>
</protein>
<dbReference type="PANTHER" id="PTHR24567:SF26">
    <property type="entry name" value="REGULATORY PROTEIN YEIL"/>
    <property type="match status" value="1"/>
</dbReference>
<feature type="domain" description="HTH crp-type" evidence="5">
    <location>
        <begin position="137"/>
        <end position="210"/>
    </location>
</feature>
<dbReference type="Proteomes" id="UP000178565">
    <property type="component" value="Unassembled WGS sequence"/>
</dbReference>
<dbReference type="SMART" id="SM00100">
    <property type="entry name" value="cNMP"/>
    <property type="match status" value="1"/>
</dbReference>
<keyword evidence="3" id="KW-0804">Transcription</keyword>
<dbReference type="GO" id="GO:0003677">
    <property type="term" value="F:DNA binding"/>
    <property type="evidence" value="ECO:0007669"/>
    <property type="project" value="UniProtKB-KW"/>
</dbReference>
<feature type="domain" description="Cyclic nucleotide-binding" evidence="4">
    <location>
        <begin position="23"/>
        <end position="106"/>
    </location>
</feature>
<dbReference type="PANTHER" id="PTHR24567">
    <property type="entry name" value="CRP FAMILY TRANSCRIPTIONAL REGULATORY PROTEIN"/>
    <property type="match status" value="1"/>
</dbReference>
<dbReference type="PRINTS" id="PR00034">
    <property type="entry name" value="HTHCRP"/>
</dbReference>
<keyword evidence="2" id="KW-0238">DNA-binding</keyword>
<dbReference type="SUPFAM" id="SSF51206">
    <property type="entry name" value="cAMP-binding domain-like"/>
    <property type="match status" value="1"/>
</dbReference>
<dbReference type="PROSITE" id="PS51063">
    <property type="entry name" value="HTH_CRP_2"/>
    <property type="match status" value="1"/>
</dbReference>
<evidence type="ECO:0000256" key="1">
    <source>
        <dbReference type="ARBA" id="ARBA00023015"/>
    </source>
</evidence>
<evidence type="ECO:0000256" key="3">
    <source>
        <dbReference type="ARBA" id="ARBA00023163"/>
    </source>
</evidence>
<dbReference type="SMART" id="SM00419">
    <property type="entry name" value="HTH_CRP"/>
    <property type="match status" value="1"/>
</dbReference>
<dbReference type="InterPro" id="IPR018490">
    <property type="entry name" value="cNMP-bd_dom_sf"/>
</dbReference>
<dbReference type="PROSITE" id="PS50042">
    <property type="entry name" value="CNMP_BINDING_3"/>
    <property type="match status" value="1"/>
</dbReference>